<organism evidence="9 11">
    <name type="scientific">Didymodactylos carnosus</name>
    <dbReference type="NCBI Taxonomy" id="1234261"/>
    <lineage>
        <taxon>Eukaryota</taxon>
        <taxon>Metazoa</taxon>
        <taxon>Spiralia</taxon>
        <taxon>Gnathifera</taxon>
        <taxon>Rotifera</taxon>
        <taxon>Eurotatoria</taxon>
        <taxon>Bdelloidea</taxon>
        <taxon>Philodinida</taxon>
        <taxon>Philodinidae</taxon>
        <taxon>Didymodactylos</taxon>
    </lineage>
</organism>
<dbReference type="GO" id="GO:0006699">
    <property type="term" value="P:bile acid biosynthetic process"/>
    <property type="evidence" value="ECO:0007669"/>
    <property type="project" value="TreeGrafter"/>
</dbReference>
<evidence type="ECO:0000256" key="4">
    <source>
        <dbReference type="ARBA" id="ARBA00023004"/>
    </source>
</evidence>
<dbReference type="Pfam" id="PF00067">
    <property type="entry name" value="p450"/>
    <property type="match status" value="1"/>
</dbReference>
<evidence type="ECO:0000256" key="1">
    <source>
        <dbReference type="ARBA" id="ARBA00010617"/>
    </source>
</evidence>
<dbReference type="OrthoDB" id="6692864at2759"/>
<evidence type="ECO:0008006" key="12">
    <source>
        <dbReference type="Google" id="ProtNLM"/>
    </source>
</evidence>
<dbReference type="Proteomes" id="UP000681722">
    <property type="component" value="Unassembled WGS sequence"/>
</dbReference>
<dbReference type="EMBL" id="CAJNOQ010005674">
    <property type="protein sequence ID" value="CAF1107512.1"/>
    <property type="molecule type" value="Genomic_DNA"/>
</dbReference>
<reference evidence="9" key="1">
    <citation type="submission" date="2021-02" db="EMBL/GenBank/DDBJ databases">
        <authorList>
            <person name="Nowell W R."/>
        </authorList>
    </citation>
    <scope>NUCLEOTIDE SEQUENCE</scope>
</reference>
<dbReference type="GO" id="GO:0008395">
    <property type="term" value="F:steroid hydroxylase activity"/>
    <property type="evidence" value="ECO:0007669"/>
    <property type="project" value="TreeGrafter"/>
</dbReference>
<evidence type="ECO:0000313" key="9">
    <source>
        <dbReference type="EMBL" id="CAF1107512.1"/>
    </source>
</evidence>
<protein>
    <recommendedName>
        <fullName evidence="12">Cytochrome P450</fullName>
    </recommendedName>
</protein>
<dbReference type="Gene3D" id="1.10.630.10">
    <property type="entry name" value="Cytochrome P450"/>
    <property type="match status" value="1"/>
</dbReference>
<evidence type="ECO:0000256" key="7">
    <source>
        <dbReference type="RuleBase" id="RU000461"/>
    </source>
</evidence>
<keyword evidence="8" id="KW-0472">Membrane</keyword>
<evidence type="ECO:0000256" key="6">
    <source>
        <dbReference type="PIRSR" id="PIRSR602403-1"/>
    </source>
</evidence>
<comment type="cofactor">
    <cofactor evidence="6">
        <name>heme</name>
        <dbReference type="ChEBI" id="CHEBI:30413"/>
    </cofactor>
</comment>
<sequence>MFILGDLNARHPQRNVITINSKGIVRSQAIIDLVIGPANLSSDQADPDHTFELSDHFPVNLNLTSILVDHSDAFTVRKTDWTLFKLFLEATQPYWHKLYDQMKDCPTEFVHIYEKFLVALQERCTPMLSARKYRPTLPIYLVKVSTLIHGYRSTYTKEMLSKVKTNTAMLKYVSRSKTSSLISRQLIFNAFALPFMQLLYVVWPLLEHSDMRTMPLTRNLRARQLCTDDGSAHIPYLLPYFGHVFQYVPDPLNFLLSCRKRYGTTFTIKLFGQRITYITDPRNWNNVIKNPNLGFPGEELGSTVFGIRPDASARPEMNEDLHKVFPKYLQNDGLKELIKNFVRHFREQMIKDKKAMNGNFKTSSLYELCHLMIFEASTRTLYGDIDAKSLDKHFRQFDRDIHLFFMRCPSFVLSLLVRNGMKARQWLVEFFSTIGHLPNESGLTTLRTNIQESYPQYFSPLDIGGNHLGFLWASVANTIPAAFWTLFYLLRDKVALDALRAEIKQNLPLLSLDENDEFDAHAWTIEKLSGCVLLESALNETMRMFGAPIMLRNCLSTTRVETFDGKTIHILKGDRTALLPAASHLDERLFFDPFTYKYDRFINNKILNDLELDGQKVPIAYMPFGNGKTMCPGRFLAKSEIKICLVLILQHIEYMFLETTVPKTRAERVGFGVAPPEKDIKIQYRYR</sequence>
<dbReference type="PANTHER" id="PTHR24304:SF4">
    <property type="entry name" value="CYTOCHROME P450"/>
    <property type="match status" value="1"/>
</dbReference>
<dbReference type="GO" id="GO:0042632">
    <property type="term" value="P:cholesterol homeostasis"/>
    <property type="evidence" value="ECO:0007669"/>
    <property type="project" value="TreeGrafter"/>
</dbReference>
<dbReference type="AlphaFoldDB" id="A0A814PLB9"/>
<keyword evidence="2 6" id="KW-0349">Heme</keyword>
<evidence type="ECO:0000313" key="11">
    <source>
        <dbReference type="Proteomes" id="UP000663829"/>
    </source>
</evidence>
<feature type="binding site" description="axial binding residue" evidence="6">
    <location>
        <position position="631"/>
    </location>
    <ligand>
        <name>heme</name>
        <dbReference type="ChEBI" id="CHEBI:30413"/>
    </ligand>
    <ligandPart>
        <name>Fe</name>
        <dbReference type="ChEBI" id="CHEBI:18248"/>
    </ligandPart>
</feature>
<keyword evidence="7" id="KW-0560">Oxidoreductase</keyword>
<dbReference type="InterPro" id="IPR002403">
    <property type="entry name" value="Cyt_P450_E_grp-IV"/>
</dbReference>
<evidence type="ECO:0000256" key="5">
    <source>
        <dbReference type="ARBA" id="ARBA00023221"/>
    </source>
</evidence>
<keyword evidence="3 6" id="KW-0479">Metal-binding</keyword>
<comment type="similarity">
    <text evidence="1 7">Belongs to the cytochrome P450 family.</text>
</comment>
<name>A0A814PLB9_9BILA</name>
<evidence type="ECO:0000256" key="2">
    <source>
        <dbReference type="ARBA" id="ARBA00022617"/>
    </source>
</evidence>
<comment type="caution">
    <text evidence="9">The sequence shown here is derived from an EMBL/GenBank/DDBJ whole genome shotgun (WGS) entry which is preliminary data.</text>
</comment>
<dbReference type="GO" id="GO:0020037">
    <property type="term" value="F:heme binding"/>
    <property type="evidence" value="ECO:0007669"/>
    <property type="project" value="InterPro"/>
</dbReference>
<keyword evidence="8" id="KW-0812">Transmembrane</keyword>
<feature type="transmembrane region" description="Helical" evidence="8">
    <location>
        <begin position="470"/>
        <end position="490"/>
    </location>
</feature>
<dbReference type="InterPro" id="IPR001128">
    <property type="entry name" value="Cyt_P450"/>
</dbReference>
<keyword evidence="4 6" id="KW-0408">Iron</keyword>
<evidence type="ECO:0000256" key="8">
    <source>
        <dbReference type="SAM" id="Phobius"/>
    </source>
</evidence>
<dbReference type="InterPro" id="IPR036396">
    <property type="entry name" value="Cyt_P450_sf"/>
</dbReference>
<evidence type="ECO:0000313" key="10">
    <source>
        <dbReference type="EMBL" id="CAF3872187.1"/>
    </source>
</evidence>
<proteinExistence type="inferred from homology"/>
<keyword evidence="11" id="KW-1185">Reference proteome</keyword>
<dbReference type="GO" id="GO:0005506">
    <property type="term" value="F:iron ion binding"/>
    <property type="evidence" value="ECO:0007669"/>
    <property type="project" value="InterPro"/>
</dbReference>
<dbReference type="EMBL" id="CAJOBC010005676">
    <property type="protein sequence ID" value="CAF3872187.1"/>
    <property type="molecule type" value="Genomic_DNA"/>
</dbReference>
<dbReference type="SUPFAM" id="SSF48264">
    <property type="entry name" value="Cytochrome P450"/>
    <property type="match status" value="1"/>
</dbReference>
<dbReference type="InterPro" id="IPR050529">
    <property type="entry name" value="CYP450_sterol_14alpha_dmase"/>
</dbReference>
<dbReference type="PROSITE" id="PS00086">
    <property type="entry name" value="CYTOCHROME_P450"/>
    <property type="match status" value="1"/>
</dbReference>
<dbReference type="GO" id="GO:0016705">
    <property type="term" value="F:oxidoreductase activity, acting on paired donors, with incorporation or reduction of molecular oxygen"/>
    <property type="evidence" value="ECO:0007669"/>
    <property type="project" value="InterPro"/>
</dbReference>
<keyword evidence="5" id="KW-0753">Steroid metabolism</keyword>
<dbReference type="InterPro" id="IPR017972">
    <property type="entry name" value="Cyt_P450_CS"/>
</dbReference>
<accession>A0A814PLB9</accession>
<keyword evidence="5" id="KW-0443">Lipid metabolism</keyword>
<keyword evidence="8" id="KW-1133">Transmembrane helix</keyword>
<dbReference type="PANTHER" id="PTHR24304">
    <property type="entry name" value="CYTOCHROME P450 FAMILY 7"/>
    <property type="match status" value="1"/>
</dbReference>
<dbReference type="Proteomes" id="UP000663829">
    <property type="component" value="Unassembled WGS sequence"/>
</dbReference>
<keyword evidence="7" id="KW-0503">Monooxygenase</keyword>
<dbReference type="PRINTS" id="PR00465">
    <property type="entry name" value="EP450IV"/>
</dbReference>
<evidence type="ECO:0000256" key="3">
    <source>
        <dbReference type="ARBA" id="ARBA00022723"/>
    </source>
</evidence>
<gene>
    <name evidence="9" type="ORF">GPM918_LOCUS19065</name>
    <name evidence="10" type="ORF">SRO942_LOCUS19066</name>
</gene>